<dbReference type="EMBL" id="SDAM02000055">
    <property type="protein sequence ID" value="KAH6833699.1"/>
    <property type="molecule type" value="Genomic_DNA"/>
</dbReference>
<name>A0AAD4JH05_PERFH</name>
<protein>
    <submittedName>
        <fullName evidence="2">Uncharacterized protein</fullName>
    </submittedName>
</protein>
<organism evidence="2 3">
    <name type="scientific">Perilla frutescens var. hirtella</name>
    <name type="common">Perilla citriodora</name>
    <name type="synonym">Perilla setoyensis</name>
    <dbReference type="NCBI Taxonomy" id="608512"/>
    <lineage>
        <taxon>Eukaryota</taxon>
        <taxon>Viridiplantae</taxon>
        <taxon>Streptophyta</taxon>
        <taxon>Embryophyta</taxon>
        <taxon>Tracheophyta</taxon>
        <taxon>Spermatophyta</taxon>
        <taxon>Magnoliopsida</taxon>
        <taxon>eudicotyledons</taxon>
        <taxon>Gunneridae</taxon>
        <taxon>Pentapetalae</taxon>
        <taxon>asterids</taxon>
        <taxon>lamiids</taxon>
        <taxon>Lamiales</taxon>
        <taxon>Lamiaceae</taxon>
        <taxon>Nepetoideae</taxon>
        <taxon>Elsholtzieae</taxon>
        <taxon>Perilla</taxon>
    </lineage>
</organism>
<sequence length="96" mass="10654">MASQSTPKGKEMMMMMSSRQTSNPRSVLNSNATSTKNIPETSKWSPVSDAIVRISPVAKVNGEAVKTKIDEYMDTVLYGNDKSPLPVFEKLCREKQ</sequence>
<gene>
    <name evidence="2" type="ORF">C2S53_005106</name>
</gene>
<evidence type="ECO:0000313" key="2">
    <source>
        <dbReference type="EMBL" id="KAH6833699.1"/>
    </source>
</evidence>
<reference evidence="2 3" key="1">
    <citation type="journal article" date="2021" name="Nat. Commun.">
        <title>Incipient diploidization of the medicinal plant Perilla within 10,000 years.</title>
        <authorList>
            <person name="Zhang Y."/>
            <person name="Shen Q."/>
            <person name="Leng L."/>
            <person name="Zhang D."/>
            <person name="Chen S."/>
            <person name="Shi Y."/>
            <person name="Ning Z."/>
            <person name="Chen S."/>
        </authorList>
    </citation>
    <scope>NUCLEOTIDE SEQUENCE [LARGE SCALE GENOMIC DNA]</scope>
    <source>
        <strain evidence="3">cv. PC099</strain>
    </source>
</reference>
<feature type="compositionally biased region" description="Polar residues" evidence="1">
    <location>
        <begin position="17"/>
        <end position="44"/>
    </location>
</feature>
<dbReference type="AlphaFoldDB" id="A0AAD4JH05"/>
<proteinExistence type="predicted"/>
<feature type="region of interest" description="Disordered" evidence="1">
    <location>
        <begin position="1"/>
        <end position="44"/>
    </location>
</feature>
<accession>A0AAD4JH05</accession>
<evidence type="ECO:0000256" key="1">
    <source>
        <dbReference type="SAM" id="MobiDB-lite"/>
    </source>
</evidence>
<dbReference type="Proteomes" id="UP001190926">
    <property type="component" value="Unassembled WGS sequence"/>
</dbReference>
<keyword evidence="3" id="KW-1185">Reference proteome</keyword>
<comment type="caution">
    <text evidence="2">The sequence shown here is derived from an EMBL/GenBank/DDBJ whole genome shotgun (WGS) entry which is preliminary data.</text>
</comment>
<evidence type="ECO:0000313" key="3">
    <source>
        <dbReference type="Proteomes" id="UP001190926"/>
    </source>
</evidence>